<proteinExistence type="predicted"/>
<sequence>MEATNKKASTELEYEMPVIRQSDSQTGLTLPSPDSVSLEASSTFQGEPQEGANVQELPAVDKGVGAWMFCICGFFVEMMVWGFGFR</sequence>
<evidence type="ECO:0000256" key="2">
    <source>
        <dbReference type="SAM" id="Phobius"/>
    </source>
</evidence>
<reference evidence="3 4" key="1">
    <citation type="submission" date="2016-03" db="EMBL/GenBank/DDBJ databases">
        <title>Whole genome sequencing of Grifola frondosa 9006-11.</title>
        <authorList>
            <person name="Min B."/>
            <person name="Park H."/>
            <person name="Kim J.-G."/>
            <person name="Cho H."/>
            <person name="Oh Y.-L."/>
            <person name="Kong W.-S."/>
            <person name="Choi I.-G."/>
        </authorList>
    </citation>
    <scope>NUCLEOTIDE SEQUENCE [LARGE SCALE GENOMIC DNA]</scope>
    <source>
        <strain evidence="3 4">9006-11</strain>
    </source>
</reference>
<dbReference type="AlphaFoldDB" id="A0A1C7MKS4"/>
<evidence type="ECO:0000313" key="4">
    <source>
        <dbReference type="Proteomes" id="UP000092993"/>
    </source>
</evidence>
<feature type="transmembrane region" description="Helical" evidence="2">
    <location>
        <begin position="64"/>
        <end position="85"/>
    </location>
</feature>
<keyword evidence="4" id="KW-1185">Reference proteome</keyword>
<comment type="caution">
    <text evidence="3">The sequence shown here is derived from an EMBL/GenBank/DDBJ whole genome shotgun (WGS) entry which is preliminary data.</text>
</comment>
<dbReference type="OrthoDB" id="3238768at2759"/>
<gene>
    <name evidence="3" type="ORF">A0H81_01952</name>
</gene>
<dbReference type="Proteomes" id="UP000092993">
    <property type="component" value="Unassembled WGS sequence"/>
</dbReference>
<dbReference type="EMBL" id="LUGG01000002">
    <property type="protein sequence ID" value="OBZ77440.1"/>
    <property type="molecule type" value="Genomic_DNA"/>
</dbReference>
<name>A0A1C7MKS4_GRIFR</name>
<protein>
    <submittedName>
        <fullName evidence="3">Uncharacterized protein</fullName>
    </submittedName>
</protein>
<feature type="region of interest" description="Disordered" evidence="1">
    <location>
        <begin position="21"/>
        <end position="50"/>
    </location>
</feature>
<keyword evidence="2" id="KW-0812">Transmembrane</keyword>
<evidence type="ECO:0000256" key="1">
    <source>
        <dbReference type="SAM" id="MobiDB-lite"/>
    </source>
</evidence>
<feature type="compositionally biased region" description="Polar residues" evidence="1">
    <location>
        <begin position="21"/>
        <end position="46"/>
    </location>
</feature>
<accession>A0A1C7MKS4</accession>
<keyword evidence="2" id="KW-0472">Membrane</keyword>
<keyword evidence="2" id="KW-1133">Transmembrane helix</keyword>
<evidence type="ECO:0000313" key="3">
    <source>
        <dbReference type="EMBL" id="OBZ77440.1"/>
    </source>
</evidence>
<organism evidence="3 4">
    <name type="scientific">Grifola frondosa</name>
    <name type="common">Maitake</name>
    <name type="synonym">Polyporus frondosus</name>
    <dbReference type="NCBI Taxonomy" id="5627"/>
    <lineage>
        <taxon>Eukaryota</taxon>
        <taxon>Fungi</taxon>
        <taxon>Dikarya</taxon>
        <taxon>Basidiomycota</taxon>
        <taxon>Agaricomycotina</taxon>
        <taxon>Agaricomycetes</taxon>
        <taxon>Polyporales</taxon>
        <taxon>Grifolaceae</taxon>
        <taxon>Grifola</taxon>
    </lineage>
</organism>